<accession>A0ACC2IDS1</accession>
<evidence type="ECO:0000313" key="1">
    <source>
        <dbReference type="EMBL" id="KAJ8113355.1"/>
    </source>
</evidence>
<protein>
    <submittedName>
        <fullName evidence="1">Uncharacterized protein</fullName>
    </submittedName>
</protein>
<sequence>MAALLQDDNDSVSWPLEEFAVGKDLTSVNSTKLYVDRATHEFGVVYFDPNGAAALEQSPGTDEPIFFSAGNALAACWHSKSKKISILFPLVQIDLGFRSPSEARDFLDAFEDSTATSQNLSFCTYEHHSSVKFKETGFDMKREKISGRIVQPWMDAHIHASEWPNLRKTGDWSDFNIIAGEWTFPVHRVKLCKESDYFKAVCSGGFAETNLRSVELPEPGRIIDILLDEMYDTYNSTTGSLFTGFALRSEMEKERIINDLLDLFIAADKYNLEKIKTKVAKALIDRMPFIHDVMTIVELAACVFDDQCPQVDRGLRKATLSQLHDRMPSIIKDSAAWQEYTESKAVLRAFHAHVFDHAATGQPRAVTQAAQCPSPPATPMGGKSKRTS</sequence>
<reference evidence="1" key="1">
    <citation type="submission" date="2022-11" db="EMBL/GenBank/DDBJ databases">
        <title>Genome Sequence of Boeremia exigua.</title>
        <authorList>
            <person name="Buettner E."/>
        </authorList>
    </citation>
    <scope>NUCLEOTIDE SEQUENCE</scope>
    <source>
        <strain evidence="1">CU02</strain>
    </source>
</reference>
<name>A0ACC2IDS1_9PLEO</name>
<dbReference type="Proteomes" id="UP001153331">
    <property type="component" value="Unassembled WGS sequence"/>
</dbReference>
<comment type="caution">
    <text evidence="1">The sequence shown here is derived from an EMBL/GenBank/DDBJ whole genome shotgun (WGS) entry which is preliminary data.</text>
</comment>
<proteinExistence type="predicted"/>
<evidence type="ECO:0000313" key="2">
    <source>
        <dbReference type="Proteomes" id="UP001153331"/>
    </source>
</evidence>
<keyword evidence="2" id="KW-1185">Reference proteome</keyword>
<dbReference type="EMBL" id="JAPHNI010000259">
    <property type="protein sequence ID" value="KAJ8113355.1"/>
    <property type="molecule type" value="Genomic_DNA"/>
</dbReference>
<organism evidence="1 2">
    <name type="scientific">Boeremia exigua</name>
    <dbReference type="NCBI Taxonomy" id="749465"/>
    <lineage>
        <taxon>Eukaryota</taxon>
        <taxon>Fungi</taxon>
        <taxon>Dikarya</taxon>
        <taxon>Ascomycota</taxon>
        <taxon>Pezizomycotina</taxon>
        <taxon>Dothideomycetes</taxon>
        <taxon>Pleosporomycetidae</taxon>
        <taxon>Pleosporales</taxon>
        <taxon>Pleosporineae</taxon>
        <taxon>Didymellaceae</taxon>
        <taxon>Boeremia</taxon>
    </lineage>
</organism>
<gene>
    <name evidence="1" type="ORF">OPT61_g4493</name>
</gene>